<feature type="transmembrane region" description="Helical" evidence="1">
    <location>
        <begin position="121"/>
        <end position="152"/>
    </location>
</feature>
<dbReference type="Proteomes" id="UP000075321">
    <property type="component" value="Unassembled WGS sequence"/>
</dbReference>
<feature type="transmembrane region" description="Helical" evidence="1">
    <location>
        <begin position="180"/>
        <end position="198"/>
    </location>
</feature>
<dbReference type="EMBL" id="LTAZ01000005">
    <property type="protein sequence ID" value="KYH25447.1"/>
    <property type="molecule type" value="Genomic_DNA"/>
</dbReference>
<organism evidence="3 4">
    <name type="scientific">Halalkalicoccus paucihalophilus</name>
    <dbReference type="NCBI Taxonomy" id="1008153"/>
    <lineage>
        <taxon>Archaea</taxon>
        <taxon>Methanobacteriati</taxon>
        <taxon>Methanobacteriota</taxon>
        <taxon>Stenosarchaea group</taxon>
        <taxon>Halobacteria</taxon>
        <taxon>Halobacteriales</taxon>
        <taxon>Halococcaceae</taxon>
        <taxon>Halalkalicoccus</taxon>
    </lineage>
</organism>
<dbReference type="OrthoDB" id="199846at2157"/>
<feature type="transmembrane region" description="Helical" evidence="1">
    <location>
        <begin position="483"/>
        <end position="500"/>
    </location>
</feature>
<dbReference type="PATRIC" id="fig|1008153.3.peg.2158"/>
<gene>
    <name evidence="3" type="ORF">HAPAU_21190</name>
</gene>
<feature type="transmembrane region" description="Helical" evidence="1">
    <location>
        <begin position="210"/>
        <end position="228"/>
    </location>
</feature>
<name>A0A151ADL1_9EURY</name>
<feature type="transmembrane region" description="Helical" evidence="1">
    <location>
        <begin position="367"/>
        <end position="391"/>
    </location>
</feature>
<dbReference type="InterPro" id="IPR002823">
    <property type="entry name" value="DUF112_TM"/>
</dbReference>
<keyword evidence="1" id="KW-0812">Transmembrane</keyword>
<evidence type="ECO:0000259" key="2">
    <source>
        <dbReference type="Pfam" id="PF01970"/>
    </source>
</evidence>
<keyword evidence="1" id="KW-1133">Transmembrane helix</keyword>
<protein>
    <submittedName>
        <fullName evidence="3">Tripartite tricarboxylate transporter TctA family protein</fullName>
    </submittedName>
</protein>
<proteinExistence type="predicted"/>
<dbReference type="PANTHER" id="PTHR35342">
    <property type="entry name" value="TRICARBOXYLIC TRANSPORT PROTEIN"/>
    <property type="match status" value="1"/>
</dbReference>
<keyword evidence="4" id="KW-1185">Reference proteome</keyword>
<dbReference type="RefSeq" id="WP_066382263.1">
    <property type="nucleotide sequence ID" value="NZ_LTAZ01000005.1"/>
</dbReference>
<feature type="transmembrane region" description="Helical" evidence="1">
    <location>
        <begin position="158"/>
        <end position="173"/>
    </location>
</feature>
<comment type="caution">
    <text evidence="3">The sequence shown here is derived from an EMBL/GenBank/DDBJ whole genome shotgun (WGS) entry which is preliminary data.</text>
</comment>
<evidence type="ECO:0000256" key="1">
    <source>
        <dbReference type="SAM" id="Phobius"/>
    </source>
</evidence>
<feature type="transmembrane region" description="Helical" evidence="1">
    <location>
        <begin position="444"/>
        <end position="462"/>
    </location>
</feature>
<reference evidence="3 4" key="1">
    <citation type="submission" date="2016-02" db="EMBL/GenBank/DDBJ databases">
        <title>Genome sequence of Halalkalicoccus paucihalophilus DSM 24557.</title>
        <authorList>
            <person name="Poehlein A."/>
            <person name="Daniel R."/>
        </authorList>
    </citation>
    <scope>NUCLEOTIDE SEQUENCE [LARGE SCALE GENOMIC DNA]</scope>
    <source>
        <strain evidence="3 4">DSM 24557</strain>
    </source>
</reference>
<evidence type="ECO:0000313" key="3">
    <source>
        <dbReference type="EMBL" id="KYH25447.1"/>
    </source>
</evidence>
<dbReference type="Pfam" id="PF01970">
    <property type="entry name" value="TctA"/>
    <property type="match status" value="1"/>
</dbReference>
<evidence type="ECO:0000313" key="4">
    <source>
        <dbReference type="Proteomes" id="UP000075321"/>
    </source>
</evidence>
<feature type="domain" description="DUF112" evidence="2">
    <location>
        <begin position="32"/>
        <end position="449"/>
    </location>
</feature>
<keyword evidence="1" id="KW-0472">Membrane</keyword>
<feature type="transmembrane region" description="Helical" evidence="1">
    <location>
        <begin position="397"/>
        <end position="414"/>
    </location>
</feature>
<feature type="transmembrane region" description="Helical" evidence="1">
    <location>
        <begin position="71"/>
        <end position="93"/>
    </location>
</feature>
<sequence>MVVEAVVESQLLLQLDTITEGLQIALSWPVIGWMAVGLLLGIVLGALPGIGSPVGMAIVLPLTLPLDATSAVILLVAIYSGAMFGGSIAAILINAPGTESAAATTLDGYPMAKQGLAKNALAIATTASALNGFLAAIVLILISPILIGVVLAFGSPEYFLLAILGISLITIVTQGSLVKGLVAGALGLMISTIGTGILSPTPRFTFGQFGLYNGISFVAALIGMFAFAEMMKLAARSQIAESDIELGGSIKDGILTVFKYPKTVLKAGLIGMGIGMIPGSGATTSTFVAYAEEARSSAADGRFGEGDPRGVIAPEGANNPTVSGSLVPTLSFGIPGSGSTAVLLGGLLMHGLQPGPTLFGDQLQITYAIFISLFLSNILIVLVGLSVIPYASRLTEIDTNIIIPVVVVLSFIGAYTLNRNWFDVAAVLALGVLGFYMVRYNYSVIAFVLGIVLGPIAEENFFRSLQISGGSYDIFFDPINRPLSFMLVLGIVFILVGPFLKPYVERTLDRT</sequence>
<accession>A0A151ADL1</accession>
<feature type="transmembrane region" description="Helical" evidence="1">
    <location>
        <begin position="30"/>
        <end position="51"/>
    </location>
</feature>
<dbReference type="PANTHER" id="PTHR35342:SF5">
    <property type="entry name" value="TRICARBOXYLIC TRANSPORT PROTEIN"/>
    <property type="match status" value="1"/>
</dbReference>
<dbReference type="AlphaFoldDB" id="A0A151ADL1"/>